<dbReference type="Proteomes" id="UP001501725">
    <property type="component" value="Unassembled WGS sequence"/>
</dbReference>
<keyword evidence="2" id="KW-1185">Reference proteome</keyword>
<dbReference type="InterPro" id="IPR011006">
    <property type="entry name" value="CheY-like_superfamily"/>
</dbReference>
<reference evidence="2" key="1">
    <citation type="journal article" date="2019" name="Int. J. Syst. Evol. Microbiol.">
        <title>The Global Catalogue of Microorganisms (GCM) 10K type strain sequencing project: providing services to taxonomists for standard genome sequencing and annotation.</title>
        <authorList>
            <consortium name="The Broad Institute Genomics Platform"/>
            <consortium name="The Broad Institute Genome Sequencing Center for Infectious Disease"/>
            <person name="Wu L."/>
            <person name="Ma J."/>
        </authorList>
    </citation>
    <scope>NUCLEOTIDE SEQUENCE [LARGE SCALE GENOMIC DNA]</scope>
    <source>
        <strain evidence="2">JCM 17919</strain>
    </source>
</reference>
<evidence type="ECO:0008006" key="3">
    <source>
        <dbReference type="Google" id="ProtNLM"/>
    </source>
</evidence>
<protein>
    <recommendedName>
        <fullName evidence="3">Response regulator</fullName>
    </recommendedName>
</protein>
<organism evidence="1 2">
    <name type="scientific">Flaviaesturariibacter amylovorans</name>
    <dbReference type="NCBI Taxonomy" id="1084520"/>
    <lineage>
        <taxon>Bacteria</taxon>
        <taxon>Pseudomonadati</taxon>
        <taxon>Bacteroidota</taxon>
        <taxon>Chitinophagia</taxon>
        <taxon>Chitinophagales</taxon>
        <taxon>Chitinophagaceae</taxon>
        <taxon>Flaviaestuariibacter</taxon>
    </lineage>
</organism>
<dbReference type="SUPFAM" id="SSF52172">
    <property type="entry name" value="CheY-like"/>
    <property type="match status" value="1"/>
</dbReference>
<gene>
    <name evidence="1" type="ORF">GCM10023184_23410</name>
</gene>
<proteinExistence type="predicted"/>
<dbReference type="RefSeq" id="WP_345255907.1">
    <property type="nucleotide sequence ID" value="NZ_BAABGY010000007.1"/>
</dbReference>
<dbReference type="EMBL" id="BAABGY010000007">
    <property type="protein sequence ID" value="GAA4331496.1"/>
    <property type="molecule type" value="Genomic_DNA"/>
</dbReference>
<accession>A0ABP8GXN7</accession>
<comment type="caution">
    <text evidence="1">The sequence shown here is derived from an EMBL/GenBank/DDBJ whole genome shotgun (WGS) entry which is preliminary data.</text>
</comment>
<name>A0ABP8GXN7_9BACT</name>
<evidence type="ECO:0000313" key="2">
    <source>
        <dbReference type="Proteomes" id="UP001501725"/>
    </source>
</evidence>
<evidence type="ECO:0000313" key="1">
    <source>
        <dbReference type="EMBL" id="GAA4331496.1"/>
    </source>
</evidence>
<sequence>MSSGLALLTYISLNRPNRDVCRIVIDIPMHVINGIQKLVTIKADMNLPAISAVLFSNTNDGIDRLIATSLHTPILPKPGTVGEMGYRIREMLELVNRRR</sequence>